<reference evidence="2 3" key="1">
    <citation type="submission" date="2018-10" db="EMBL/GenBank/DDBJ databases">
        <title>Isolation, diversity and antibacterial activity of antinobacteria from the wheat rhizosphere soil.</title>
        <authorList>
            <person name="Sun T."/>
        </authorList>
    </citation>
    <scope>NUCLEOTIDE SEQUENCE [LARGE SCALE GENOMIC DNA]</scope>
    <source>
        <strain evidence="2 3">SJ-23</strain>
    </source>
</reference>
<proteinExistence type="predicted"/>
<sequence length="208" mass="21790">MSSPRCAWWTAHESAAHPGRRRAPAIRLSVTADESALEPGASLADEPEVRQELAQGDRASVAGVVASHPSSPLAWTELADIADSEGRHLESFAFASVAVDLAREQLAASGWTPGSPVPWSDEPNRAYLRGLDTQRRAAGHLGLDEKAAQLADELARADAEAPARIASEFTPTQLIPIIVTDSLPPAAPTEVPAGDSNPDAAPGAARED</sequence>
<accession>A0A3M8A6X8</accession>
<comment type="caution">
    <text evidence="2">The sequence shown here is derived from an EMBL/GenBank/DDBJ whole genome shotgun (WGS) entry which is preliminary data.</text>
</comment>
<dbReference type="AlphaFoldDB" id="A0A3M8A6X8"/>
<protein>
    <submittedName>
        <fullName evidence="2">DUF3151 family protein</fullName>
    </submittedName>
</protein>
<dbReference type="InterPro" id="IPR014487">
    <property type="entry name" value="DUF3151"/>
</dbReference>
<dbReference type="Proteomes" id="UP000275048">
    <property type="component" value="Unassembled WGS sequence"/>
</dbReference>
<evidence type="ECO:0000313" key="3">
    <source>
        <dbReference type="Proteomes" id="UP000275048"/>
    </source>
</evidence>
<keyword evidence="3" id="KW-1185">Reference proteome</keyword>
<feature type="region of interest" description="Disordered" evidence="1">
    <location>
        <begin position="183"/>
        <end position="208"/>
    </location>
</feature>
<organism evidence="2 3">
    <name type="scientific">Agromyces tardus</name>
    <dbReference type="NCBI Taxonomy" id="2583849"/>
    <lineage>
        <taxon>Bacteria</taxon>
        <taxon>Bacillati</taxon>
        <taxon>Actinomycetota</taxon>
        <taxon>Actinomycetes</taxon>
        <taxon>Micrococcales</taxon>
        <taxon>Microbacteriaceae</taxon>
        <taxon>Agromyces</taxon>
    </lineage>
</organism>
<dbReference type="EMBL" id="RHHB01000028">
    <property type="protein sequence ID" value="RNB46934.1"/>
    <property type="molecule type" value="Genomic_DNA"/>
</dbReference>
<gene>
    <name evidence="2" type="ORF">EDM22_13120</name>
</gene>
<dbReference type="OrthoDB" id="3826919at2"/>
<evidence type="ECO:0000256" key="1">
    <source>
        <dbReference type="SAM" id="MobiDB-lite"/>
    </source>
</evidence>
<evidence type="ECO:0000313" key="2">
    <source>
        <dbReference type="EMBL" id="RNB46934.1"/>
    </source>
</evidence>
<name>A0A3M8A6X8_9MICO</name>
<dbReference type="Pfam" id="PF11349">
    <property type="entry name" value="DUF3151"/>
    <property type="match status" value="1"/>
</dbReference>